<dbReference type="eggNOG" id="ENOG5032T6A">
    <property type="taxonomic scope" value="Bacteria"/>
</dbReference>
<feature type="transmembrane region" description="Helical" evidence="1">
    <location>
        <begin position="123"/>
        <end position="142"/>
    </location>
</feature>
<evidence type="ECO:0000313" key="2">
    <source>
        <dbReference type="EMBL" id="EWM54263.1"/>
    </source>
</evidence>
<keyword evidence="1" id="KW-0812">Transmembrane</keyword>
<dbReference type="OrthoDB" id="1749390at2"/>
<dbReference type="Proteomes" id="UP000019365">
    <property type="component" value="Unassembled WGS sequence"/>
</dbReference>
<feature type="transmembrane region" description="Helical" evidence="1">
    <location>
        <begin position="87"/>
        <end position="111"/>
    </location>
</feature>
<proteinExistence type="predicted"/>
<feature type="transmembrane region" description="Helical" evidence="1">
    <location>
        <begin position="19"/>
        <end position="38"/>
    </location>
</feature>
<feature type="transmembrane region" description="Helical" evidence="1">
    <location>
        <begin position="50"/>
        <end position="67"/>
    </location>
</feature>
<protein>
    <submittedName>
        <fullName evidence="2">Uncharacterized protein</fullName>
    </submittedName>
</protein>
<organism evidence="2 3">
    <name type="scientific">Ruminococcus flavefaciens 007c</name>
    <dbReference type="NCBI Taxonomy" id="1341157"/>
    <lineage>
        <taxon>Bacteria</taxon>
        <taxon>Bacillati</taxon>
        <taxon>Bacillota</taxon>
        <taxon>Clostridia</taxon>
        <taxon>Eubacteriales</taxon>
        <taxon>Oscillospiraceae</taxon>
        <taxon>Ruminococcus</taxon>
    </lineage>
</organism>
<reference evidence="2 3" key="1">
    <citation type="journal article" date="2014" name="PLoS ONE">
        <title>Rumen cellulosomics: divergent fiber-degrading strategies revealed by comparative genome-wide analysis of six ruminococcal strains.</title>
        <authorList>
            <person name="Dassa B."/>
            <person name="Borovok I."/>
            <person name="Ruimy-Israeli V."/>
            <person name="Lamed R."/>
            <person name="Flint H.J."/>
            <person name="Duncan S.H."/>
            <person name="Henrissat B."/>
            <person name="Coutinho P."/>
            <person name="Morrison M."/>
            <person name="Mosoni P."/>
            <person name="Yeoman C.J."/>
            <person name="White B.A."/>
            <person name="Bayer E.A."/>
        </authorList>
    </citation>
    <scope>NUCLEOTIDE SEQUENCE [LARGE SCALE GENOMIC DNA]</scope>
    <source>
        <strain evidence="2 3">007c</strain>
    </source>
</reference>
<dbReference type="PATRIC" id="fig|1341157.4.peg.926"/>
<comment type="caution">
    <text evidence="2">The sequence shown here is derived from an EMBL/GenBank/DDBJ whole genome shotgun (WGS) entry which is preliminary data.</text>
</comment>
<keyword evidence="3" id="KW-1185">Reference proteome</keyword>
<name>W7UKF7_RUMFL</name>
<keyword evidence="1" id="KW-0472">Membrane</keyword>
<accession>W7UKF7</accession>
<sequence length="207" mass="22892">MVSGCLAKMVFSDVRHNYVIHYLTAVGILFLTPLLFGISQLDSILSAQPLEIILPLMGTVLMTPVFFPEQNENIRDVVRSKKTSYHLLCFIRIMCSVLMLSLFIGGFVIYMKSAGCNVTAKHFAGSLASALILGSAGFFAAAVSDNVIAGYMTSVIYYMSNFTMKDKLRVLYLFSMSHGRFEEKKYLVIIAAALVAGGFAVRKLMRK</sequence>
<dbReference type="AlphaFoldDB" id="W7UKF7"/>
<dbReference type="RefSeq" id="WP_037297636.1">
    <property type="nucleotide sequence ID" value="NZ_ATAX01000016.1"/>
</dbReference>
<dbReference type="EMBL" id="ATAX01000016">
    <property type="protein sequence ID" value="EWM54263.1"/>
    <property type="molecule type" value="Genomic_DNA"/>
</dbReference>
<gene>
    <name evidence="2" type="ORF">RF007C_11680</name>
</gene>
<evidence type="ECO:0000313" key="3">
    <source>
        <dbReference type="Proteomes" id="UP000019365"/>
    </source>
</evidence>
<evidence type="ECO:0000256" key="1">
    <source>
        <dbReference type="SAM" id="Phobius"/>
    </source>
</evidence>
<keyword evidence="1" id="KW-1133">Transmembrane helix</keyword>
<feature type="transmembrane region" description="Helical" evidence="1">
    <location>
        <begin position="148"/>
        <end position="164"/>
    </location>
</feature>
<feature type="transmembrane region" description="Helical" evidence="1">
    <location>
        <begin position="185"/>
        <end position="205"/>
    </location>
</feature>